<evidence type="ECO:0000313" key="1">
    <source>
        <dbReference type="EMBL" id="SUO93346.1"/>
    </source>
</evidence>
<proteinExistence type="predicted"/>
<sequence length="105" mass="11944">MADFSKVQLLSDTVVIEQHEFPLFEYTGLYQKCYSAAQRLTFSSIIVPLSETREISDEKLLNLIVASGYVDEDSDMTFRINEASGYFYTYFNFQPDTDAPSVAAE</sequence>
<protein>
    <submittedName>
        <fullName evidence="1">Uncharacterized protein</fullName>
    </submittedName>
</protein>
<organism evidence="1 2">
    <name type="scientific">Suttonella ornithocola</name>
    <dbReference type="NCBI Taxonomy" id="279832"/>
    <lineage>
        <taxon>Bacteria</taxon>
        <taxon>Pseudomonadati</taxon>
        <taxon>Pseudomonadota</taxon>
        <taxon>Gammaproteobacteria</taxon>
        <taxon>Cardiobacteriales</taxon>
        <taxon>Cardiobacteriaceae</taxon>
        <taxon>Suttonella</taxon>
    </lineage>
</organism>
<dbReference type="RefSeq" id="WP_072575461.1">
    <property type="nucleotide sequence ID" value="NZ_LWHB01000007.1"/>
</dbReference>
<dbReference type="EMBL" id="UHIC01000001">
    <property type="protein sequence ID" value="SUO93346.1"/>
    <property type="molecule type" value="Genomic_DNA"/>
</dbReference>
<evidence type="ECO:0000313" key="2">
    <source>
        <dbReference type="Proteomes" id="UP000254601"/>
    </source>
</evidence>
<dbReference type="AlphaFoldDB" id="A0A380MMR5"/>
<dbReference type="Proteomes" id="UP000254601">
    <property type="component" value="Unassembled WGS sequence"/>
</dbReference>
<accession>A0A380MMR5</accession>
<dbReference type="OrthoDB" id="7067060at2"/>
<gene>
    <name evidence="1" type="ORF">NCTC13337_00183</name>
</gene>
<keyword evidence="2" id="KW-1185">Reference proteome</keyword>
<name>A0A380MMR5_9GAMM</name>
<reference evidence="1 2" key="1">
    <citation type="submission" date="2018-06" db="EMBL/GenBank/DDBJ databases">
        <authorList>
            <consortium name="Pathogen Informatics"/>
            <person name="Doyle S."/>
        </authorList>
    </citation>
    <scope>NUCLEOTIDE SEQUENCE [LARGE SCALE GENOMIC DNA]</scope>
    <source>
        <strain evidence="1 2">NCTC13337</strain>
    </source>
</reference>